<name>A0A4V3DFT1_9GAMM</name>
<dbReference type="GO" id="GO:0003677">
    <property type="term" value="F:DNA binding"/>
    <property type="evidence" value="ECO:0007669"/>
    <property type="project" value="UniProtKB-KW"/>
</dbReference>
<accession>A0A4V3DFT1</accession>
<evidence type="ECO:0000313" key="2">
    <source>
        <dbReference type="EMBL" id="TDR06310.1"/>
    </source>
</evidence>
<keyword evidence="3" id="KW-1185">Reference proteome</keyword>
<dbReference type="OrthoDB" id="4146344at2"/>
<protein>
    <submittedName>
        <fullName evidence="2">Putative DNA-binding protein</fullName>
    </submittedName>
</protein>
<comment type="caution">
    <text evidence="2">The sequence shown here is derived from an EMBL/GenBank/DDBJ whole genome shotgun (WGS) entry which is preliminary data.</text>
</comment>
<dbReference type="AlphaFoldDB" id="A0A4V3DFT1"/>
<evidence type="ECO:0000313" key="3">
    <source>
        <dbReference type="Proteomes" id="UP000295729"/>
    </source>
</evidence>
<dbReference type="EMBL" id="SNZA01000006">
    <property type="protein sequence ID" value="TDR06310.1"/>
    <property type="molecule type" value="Genomic_DNA"/>
</dbReference>
<dbReference type="InterPro" id="IPR018640">
    <property type="entry name" value="DUF2063"/>
</dbReference>
<keyword evidence="2" id="KW-0238">DNA-binding</keyword>
<dbReference type="Pfam" id="PF09836">
    <property type="entry name" value="DUF2063"/>
    <property type="match status" value="1"/>
</dbReference>
<proteinExistence type="predicted"/>
<dbReference type="Proteomes" id="UP000295729">
    <property type="component" value="Unassembled WGS sequence"/>
</dbReference>
<evidence type="ECO:0000259" key="1">
    <source>
        <dbReference type="Pfam" id="PF09836"/>
    </source>
</evidence>
<dbReference type="Gene3D" id="1.10.150.690">
    <property type="entry name" value="DUF2063"/>
    <property type="match status" value="1"/>
</dbReference>
<feature type="domain" description="Putative DNA-binding" evidence="1">
    <location>
        <begin position="1"/>
        <end position="96"/>
    </location>
</feature>
<dbReference type="InterPro" id="IPR044922">
    <property type="entry name" value="DUF2063_N_sf"/>
</dbReference>
<dbReference type="RefSeq" id="WP_133564687.1">
    <property type="nucleotide sequence ID" value="NZ_SNZA01000006.1"/>
</dbReference>
<gene>
    <name evidence="2" type="ORF">C8D85_3240</name>
</gene>
<organism evidence="2 3">
    <name type="scientific">Marinomonas communis</name>
    <dbReference type="NCBI Taxonomy" id="28254"/>
    <lineage>
        <taxon>Bacteria</taxon>
        <taxon>Pseudomonadati</taxon>
        <taxon>Pseudomonadota</taxon>
        <taxon>Gammaproteobacteria</taxon>
        <taxon>Oceanospirillales</taxon>
        <taxon>Oceanospirillaceae</taxon>
        <taxon>Marinomonas</taxon>
    </lineage>
</organism>
<sequence>MQQQFSQALFSTNELEQEDLLNDIKGHSLAERTQRLNVYRNNVFVSLMEALGEIFPVCKQVVGDAFFNAMARQYVDRHPPESAILSEYGDQFSEFVSHFFAAQSLPYLASLCDLEYRLLQMTHSAEPTHLSLIEAQQRLSQASNPEALQLLLCSQCELLSYPYTVGKLYLAHKQPQQDLSQLQLQQTEYLMLTKSGLYGCIYPLSSIEFEFITTLKKNPSLSQALPESESFDLGQTLAKLITWEVFSDIYES</sequence>
<reference evidence="2 3" key="1">
    <citation type="submission" date="2019-03" db="EMBL/GenBank/DDBJ databases">
        <title>Genomic Encyclopedia of Type Strains, Phase IV (KMG-IV): sequencing the most valuable type-strain genomes for metagenomic binning, comparative biology and taxonomic classification.</title>
        <authorList>
            <person name="Goeker M."/>
        </authorList>
    </citation>
    <scope>NUCLEOTIDE SEQUENCE [LARGE SCALE GENOMIC DNA]</scope>
    <source>
        <strain evidence="2 3">DSM 5604</strain>
    </source>
</reference>